<dbReference type="Proteomes" id="UP001500542">
    <property type="component" value="Unassembled WGS sequence"/>
</dbReference>
<comment type="similarity">
    <text evidence="1">Belongs to the YciI family.</text>
</comment>
<accession>A0ABP4C008</accession>
<sequence length="108" mass="11589">MQYLVSVIADEATHAGTPEERAAISVFNERIIADGNWVFAGGLAGPSSATVIDNRGAEAVFTDGPFVESKEFLAGFWVMEAADLDEALKLAAEGSKVCNRRVEVRPFL</sequence>
<evidence type="ECO:0000313" key="3">
    <source>
        <dbReference type="EMBL" id="GAA0956447.1"/>
    </source>
</evidence>
<dbReference type="EMBL" id="BAAAHK010000017">
    <property type="protein sequence ID" value="GAA0956447.1"/>
    <property type="molecule type" value="Genomic_DNA"/>
</dbReference>
<evidence type="ECO:0000259" key="2">
    <source>
        <dbReference type="Pfam" id="PF03795"/>
    </source>
</evidence>
<reference evidence="4" key="1">
    <citation type="journal article" date="2019" name="Int. J. Syst. Evol. Microbiol.">
        <title>The Global Catalogue of Microorganisms (GCM) 10K type strain sequencing project: providing services to taxonomists for standard genome sequencing and annotation.</title>
        <authorList>
            <consortium name="The Broad Institute Genomics Platform"/>
            <consortium name="The Broad Institute Genome Sequencing Center for Infectious Disease"/>
            <person name="Wu L."/>
            <person name="Ma J."/>
        </authorList>
    </citation>
    <scope>NUCLEOTIDE SEQUENCE [LARGE SCALE GENOMIC DNA]</scope>
    <source>
        <strain evidence="4">JCM 10977</strain>
    </source>
</reference>
<evidence type="ECO:0000313" key="4">
    <source>
        <dbReference type="Proteomes" id="UP001500542"/>
    </source>
</evidence>
<gene>
    <name evidence="3" type="ORF">GCM10009554_65940</name>
</gene>
<dbReference type="InterPro" id="IPR011008">
    <property type="entry name" value="Dimeric_a/b-barrel"/>
</dbReference>
<keyword evidence="4" id="KW-1185">Reference proteome</keyword>
<dbReference type="Gene3D" id="3.30.70.1060">
    <property type="entry name" value="Dimeric alpha+beta barrel"/>
    <property type="match status" value="1"/>
</dbReference>
<dbReference type="Pfam" id="PF03795">
    <property type="entry name" value="YCII"/>
    <property type="match status" value="1"/>
</dbReference>
<protein>
    <submittedName>
        <fullName evidence="3">YciI family protein</fullName>
    </submittedName>
</protein>
<proteinExistence type="inferred from homology"/>
<feature type="domain" description="YCII-related" evidence="2">
    <location>
        <begin position="1"/>
        <end position="100"/>
    </location>
</feature>
<dbReference type="PANTHER" id="PTHR35174:SF3">
    <property type="entry name" value="BLL7171 PROTEIN"/>
    <property type="match status" value="1"/>
</dbReference>
<organism evidence="3 4">
    <name type="scientific">Kribbella koreensis</name>
    <dbReference type="NCBI Taxonomy" id="57909"/>
    <lineage>
        <taxon>Bacteria</taxon>
        <taxon>Bacillati</taxon>
        <taxon>Actinomycetota</taxon>
        <taxon>Actinomycetes</taxon>
        <taxon>Propionibacteriales</taxon>
        <taxon>Kribbellaceae</taxon>
        <taxon>Kribbella</taxon>
    </lineage>
</organism>
<dbReference type="InterPro" id="IPR005545">
    <property type="entry name" value="YCII"/>
</dbReference>
<dbReference type="RefSeq" id="WP_343979293.1">
    <property type="nucleotide sequence ID" value="NZ_BAAAHK010000017.1"/>
</dbReference>
<dbReference type="PANTHER" id="PTHR35174">
    <property type="entry name" value="BLL7171 PROTEIN-RELATED"/>
    <property type="match status" value="1"/>
</dbReference>
<name>A0ABP4C008_9ACTN</name>
<comment type="caution">
    <text evidence="3">The sequence shown here is derived from an EMBL/GenBank/DDBJ whole genome shotgun (WGS) entry which is preliminary data.</text>
</comment>
<evidence type="ECO:0000256" key="1">
    <source>
        <dbReference type="ARBA" id="ARBA00007689"/>
    </source>
</evidence>
<dbReference type="SUPFAM" id="SSF54909">
    <property type="entry name" value="Dimeric alpha+beta barrel"/>
    <property type="match status" value="1"/>
</dbReference>